<accession>A0ABT0S9D5</accession>
<dbReference type="CDD" id="cd00009">
    <property type="entry name" value="AAA"/>
    <property type="match status" value="1"/>
</dbReference>
<dbReference type="InterPro" id="IPR008921">
    <property type="entry name" value="DNA_pol3_clamp-load_cplx_C"/>
</dbReference>
<keyword evidence="5" id="KW-0067">ATP-binding</keyword>
<dbReference type="SMART" id="SM00382">
    <property type="entry name" value="AAA"/>
    <property type="match status" value="1"/>
</dbReference>
<evidence type="ECO:0000256" key="4">
    <source>
        <dbReference type="ARBA" id="ARBA00022741"/>
    </source>
</evidence>
<evidence type="ECO:0000256" key="5">
    <source>
        <dbReference type="ARBA" id="ARBA00022840"/>
    </source>
</evidence>
<feature type="region of interest" description="Disordered" evidence="6">
    <location>
        <begin position="1"/>
        <end position="21"/>
    </location>
</feature>
<evidence type="ECO:0000259" key="7">
    <source>
        <dbReference type="SMART" id="SM00382"/>
    </source>
</evidence>
<dbReference type="Pfam" id="PF12002">
    <property type="entry name" value="MgsA_C"/>
    <property type="match status" value="1"/>
</dbReference>
<dbReference type="PANTHER" id="PTHR13779:SF7">
    <property type="entry name" value="ATPASE WRNIP1"/>
    <property type="match status" value="1"/>
</dbReference>
<keyword evidence="4" id="KW-0547">Nucleotide-binding</keyword>
<evidence type="ECO:0000256" key="2">
    <source>
        <dbReference type="ARBA" id="ARBA00008959"/>
    </source>
</evidence>
<dbReference type="InterPro" id="IPR032423">
    <property type="entry name" value="AAA_assoc_2"/>
</dbReference>
<dbReference type="InterPro" id="IPR051314">
    <property type="entry name" value="AAA_ATPase_RarA/MGS1/WRNIP1"/>
</dbReference>
<evidence type="ECO:0000256" key="6">
    <source>
        <dbReference type="SAM" id="MobiDB-lite"/>
    </source>
</evidence>
<dbReference type="Gene3D" id="1.20.272.10">
    <property type="match status" value="1"/>
</dbReference>
<comment type="similarity">
    <text evidence="2">Belongs to the AAA ATPase family. RarA/MGS1/WRNIP1 subfamily.</text>
</comment>
<dbReference type="SUPFAM" id="SSF52540">
    <property type="entry name" value="P-loop containing nucleoside triphosphate hydrolases"/>
    <property type="match status" value="1"/>
</dbReference>
<dbReference type="InterPro" id="IPR003593">
    <property type="entry name" value="AAA+_ATPase"/>
</dbReference>
<sequence>MADLFADELPPGTAPRETSLHAPLADRLRPSSLDEVVGQAHLTGPEGAIGRMVAAGKLGSMILWGPPGTGKTSIARLLAEAVGLRFVALSAVFSGVADLKKVFAEAKVAVKAGQRTLLFVDEIHRFNRSQQDGFLPYVEDGTITLVGATTENPSFELNAALLSRCQVLILHRLDSEALKQLLERAEELEGKPLPLTPETKDALVASADGDGRFLLNQAETLFDVGLQEPLDPAGLASFLQRRVAVYDKDREGHYNLISALHKSIRGSDPQASLYYLARMLVAGEEPLFLLRRLIRAAVEDIGMADPNALVQCIAAKDAYDFLGSPEGELAIVQACLYLATAPKSNAGYKAQGAAWRSAMETGSLMPPKNILNAPTKLMKQVGYGSGYEYDHNAEEGFSGADFWPEEMDPQQYYVPTGRGFEAKVAERLAYWEEMRREKQSKDSDKGS</sequence>
<evidence type="ECO:0000256" key="1">
    <source>
        <dbReference type="ARBA" id="ARBA00002393"/>
    </source>
</evidence>
<organism evidence="8 9">
    <name type="scientific">Sphingomonas brevis</name>
    <dbReference type="NCBI Taxonomy" id="2908206"/>
    <lineage>
        <taxon>Bacteria</taxon>
        <taxon>Pseudomonadati</taxon>
        <taxon>Pseudomonadota</taxon>
        <taxon>Alphaproteobacteria</taxon>
        <taxon>Sphingomonadales</taxon>
        <taxon>Sphingomonadaceae</taxon>
        <taxon>Sphingomonas</taxon>
    </lineage>
</organism>
<dbReference type="EMBL" id="JAMGBB010000001">
    <property type="protein sequence ID" value="MCL6741015.1"/>
    <property type="molecule type" value="Genomic_DNA"/>
</dbReference>
<protein>
    <recommendedName>
        <fullName evidence="3">Replication-associated recombination protein A</fullName>
    </recommendedName>
</protein>
<dbReference type="InterPro" id="IPR003959">
    <property type="entry name" value="ATPase_AAA_core"/>
</dbReference>
<dbReference type="Proteomes" id="UP001165383">
    <property type="component" value="Unassembled WGS sequence"/>
</dbReference>
<dbReference type="CDD" id="cd18139">
    <property type="entry name" value="HLD_clamp_RarA"/>
    <property type="match status" value="1"/>
</dbReference>
<evidence type="ECO:0000256" key="3">
    <source>
        <dbReference type="ARBA" id="ARBA00020776"/>
    </source>
</evidence>
<comment type="function">
    <text evidence="1">DNA-dependent ATPase that plays important roles in cellular responses to stalled DNA replication processes.</text>
</comment>
<dbReference type="Pfam" id="PF16193">
    <property type="entry name" value="AAA_assoc_2"/>
    <property type="match status" value="1"/>
</dbReference>
<gene>
    <name evidence="8" type="ORF">LZ518_07710</name>
</gene>
<evidence type="ECO:0000313" key="9">
    <source>
        <dbReference type="Proteomes" id="UP001165383"/>
    </source>
</evidence>
<dbReference type="Pfam" id="PF00004">
    <property type="entry name" value="AAA"/>
    <property type="match status" value="1"/>
</dbReference>
<dbReference type="InterPro" id="IPR027417">
    <property type="entry name" value="P-loop_NTPase"/>
</dbReference>
<keyword evidence="9" id="KW-1185">Reference proteome</keyword>
<dbReference type="Gene3D" id="1.10.3710.10">
    <property type="entry name" value="DNA polymerase III clamp loader subunits, C-terminal domain"/>
    <property type="match status" value="1"/>
</dbReference>
<dbReference type="RefSeq" id="WP_249915423.1">
    <property type="nucleotide sequence ID" value="NZ_JAMGBB010000001.1"/>
</dbReference>
<dbReference type="SUPFAM" id="SSF48019">
    <property type="entry name" value="post-AAA+ oligomerization domain-like"/>
    <property type="match status" value="1"/>
</dbReference>
<reference evidence="8" key="1">
    <citation type="submission" date="2022-05" db="EMBL/GenBank/DDBJ databases">
        <authorList>
            <person name="Jo J.-H."/>
            <person name="Im W.-T."/>
        </authorList>
    </citation>
    <scope>NUCLEOTIDE SEQUENCE</scope>
    <source>
        <strain evidence="8">RB56-2</strain>
    </source>
</reference>
<dbReference type="PANTHER" id="PTHR13779">
    <property type="entry name" value="WERNER HELICASE-INTERACTING PROTEIN 1 FAMILY MEMBER"/>
    <property type="match status" value="1"/>
</dbReference>
<dbReference type="InterPro" id="IPR021886">
    <property type="entry name" value="MgsA_C"/>
</dbReference>
<proteinExistence type="inferred from homology"/>
<feature type="domain" description="AAA+ ATPase" evidence="7">
    <location>
        <begin position="57"/>
        <end position="173"/>
    </location>
</feature>
<evidence type="ECO:0000313" key="8">
    <source>
        <dbReference type="EMBL" id="MCL6741015.1"/>
    </source>
</evidence>
<comment type="caution">
    <text evidence="8">The sequence shown here is derived from an EMBL/GenBank/DDBJ whole genome shotgun (WGS) entry which is preliminary data.</text>
</comment>
<name>A0ABT0S9D5_9SPHN</name>
<dbReference type="Gene3D" id="3.40.50.300">
    <property type="entry name" value="P-loop containing nucleotide triphosphate hydrolases"/>
    <property type="match status" value="1"/>
</dbReference>